<sequence length="516" mass="58258">MVENQVKINWKSLTFDDPDLTSRGLVAVEECTDYNLIGDLKTTHAKPPKGRRDIIGAAETGSGKTLAFGLPILTGIYNEKSMIFDDVPAQAGSRKPLYALILTPTRELAIQVKNHLTAAAKFLDVNIAVLVGGMAAVKQERILSKGPEIVVATPGRLWELIQQGNSHLSQINNIKFLVIDETDRMLERGHFEELQDLLERLNLDESKKKTRQNFVFSATLTLVHDLPKYLKTKMKKSEMTSQRKLQKIIDVLGVTDPKIVDVTQGGGTSKTLTESRITCGIEEKDHYIYYFLRKYPGRTLIFCNSIGCVRRLTNLLGILECRPLPLHAAMQQKQRLKNLERFRDNEGGILVATDVAARGLDIPKVDHVIHYQTPRTSESYVHRSGRTARASQQGITILLIEPSEMQNYIKLCKTLSKSSIVNSCFRKFCNCPIPGEDLPVFPVDDSYLKAVKERVNLARELDKLELEVRKGNSEVGWLQKTAEEMDIIVDDLYPLCCCLFSYCCIEFFNNNQHFKI</sequence>
<evidence type="ECO:0000313" key="10">
    <source>
        <dbReference type="Proteomes" id="UP000292052"/>
    </source>
</evidence>
<protein>
    <recommendedName>
        <fullName evidence="5">ATP-dependent RNA helicase</fullName>
        <ecNumber evidence="5">3.6.4.13</ecNumber>
    </recommendedName>
</protein>
<dbReference type="Pfam" id="PF00270">
    <property type="entry name" value="DEAD"/>
    <property type="match status" value="1"/>
</dbReference>
<evidence type="ECO:0000256" key="4">
    <source>
        <dbReference type="ARBA" id="ARBA00022884"/>
    </source>
</evidence>
<evidence type="ECO:0000256" key="5">
    <source>
        <dbReference type="RuleBase" id="RU365068"/>
    </source>
</evidence>
<dbReference type="GO" id="GO:0003724">
    <property type="term" value="F:RNA helicase activity"/>
    <property type="evidence" value="ECO:0007669"/>
    <property type="project" value="UniProtKB-EC"/>
</dbReference>
<feature type="domain" description="Helicase C-terminal" evidence="8">
    <location>
        <begin position="287"/>
        <end position="439"/>
    </location>
</feature>
<evidence type="ECO:0000256" key="2">
    <source>
        <dbReference type="ARBA" id="ARBA00022801"/>
    </source>
</evidence>
<evidence type="ECO:0000259" key="8">
    <source>
        <dbReference type="PROSITE" id="PS51194"/>
    </source>
</evidence>
<dbReference type="PROSITE" id="PS51192">
    <property type="entry name" value="HELICASE_ATP_BIND_1"/>
    <property type="match status" value="1"/>
</dbReference>
<keyword evidence="4 5" id="KW-0694">RNA-binding</keyword>
<dbReference type="OrthoDB" id="4310724at2759"/>
<dbReference type="InterPro" id="IPR014001">
    <property type="entry name" value="Helicase_ATP-bd"/>
</dbReference>
<dbReference type="GO" id="GO:0003723">
    <property type="term" value="F:RNA binding"/>
    <property type="evidence" value="ECO:0007669"/>
    <property type="project" value="UniProtKB-UniRule"/>
</dbReference>
<evidence type="ECO:0000256" key="3">
    <source>
        <dbReference type="ARBA" id="ARBA00022840"/>
    </source>
</evidence>
<dbReference type="InterPro" id="IPR011545">
    <property type="entry name" value="DEAD/DEAH_box_helicase_dom"/>
</dbReference>
<keyword evidence="1 5" id="KW-0547">Nucleotide-binding</keyword>
<gene>
    <name evidence="9" type="ORF">BDFB_004690</name>
</gene>
<dbReference type="AlphaFoldDB" id="A0A482W424"/>
<dbReference type="STRING" id="1661398.A0A482W424"/>
<comment type="domain">
    <text evidence="5">The Q motif is unique to and characteristic of the DEAD box family of RNA helicases and controls ATP binding and hydrolysis.</text>
</comment>
<dbReference type="PROSITE" id="PS51194">
    <property type="entry name" value="HELICASE_CTER"/>
    <property type="match status" value="1"/>
</dbReference>
<reference evidence="9 10" key="1">
    <citation type="submission" date="2017-03" db="EMBL/GenBank/DDBJ databases">
        <title>Genome of the blue death feigning beetle - Asbolus verrucosus.</title>
        <authorList>
            <person name="Rider S.D."/>
        </authorList>
    </citation>
    <scope>NUCLEOTIDE SEQUENCE [LARGE SCALE GENOMIC DNA]</scope>
    <source>
        <strain evidence="9">Butters</strain>
        <tissue evidence="9">Head and leg muscle</tissue>
    </source>
</reference>
<keyword evidence="3 5" id="KW-0067">ATP-binding</keyword>
<dbReference type="EMBL" id="QDEB01034662">
    <property type="protein sequence ID" value="RZC39427.1"/>
    <property type="molecule type" value="Genomic_DNA"/>
</dbReference>
<evidence type="ECO:0000256" key="1">
    <source>
        <dbReference type="ARBA" id="ARBA00022741"/>
    </source>
</evidence>
<dbReference type="EC" id="3.6.4.13" evidence="5"/>
<comment type="catalytic activity">
    <reaction evidence="5">
        <text>ATP + H2O = ADP + phosphate + H(+)</text>
        <dbReference type="Rhea" id="RHEA:13065"/>
        <dbReference type="ChEBI" id="CHEBI:15377"/>
        <dbReference type="ChEBI" id="CHEBI:15378"/>
        <dbReference type="ChEBI" id="CHEBI:30616"/>
        <dbReference type="ChEBI" id="CHEBI:43474"/>
        <dbReference type="ChEBI" id="CHEBI:456216"/>
        <dbReference type="EC" id="3.6.4.13"/>
    </reaction>
</comment>
<feature type="domain" description="Helicase ATP-binding" evidence="7">
    <location>
        <begin position="45"/>
        <end position="238"/>
    </location>
</feature>
<dbReference type="GO" id="GO:0016787">
    <property type="term" value="F:hydrolase activity"/>
    <property type="evidence" value="ECO:0007669"/>
    <property type="project" value="UniProtKB-KW"/>
</dbReference>
<evidence type="ECO:0000259" key="7">
    <source>
        <dbReference type="PROSITE" id="PS51192"/>
    </source>
</evidence>
<dbReference type="SUPFAM" id="SSF52540">
    <property type="entry name" value="P-loop containing nucleoside triphosphate hydrolases"/>
    <property type="match status" value="1"/>
</dbReference>
<evidence type="ECO:0000256" key="6">
    <source>
        <dbReference type="SAM" id="Coils"/>
    </source>
</evidence>
<accession>A0A482W424</accession>
<dbReference type="PANTHER" id="PTHR24031">
    <property type="entry name" value="RNA HELICASE"/>
    <property type="match status" value="1"/>
</dbReference>
<dbReference type="InterPro" id="IPR027417">
    <property type="entry name" value="P-loop_NTPase"/>
</dbReference>
<evidence type="ECO:0000313" key="9">
    <source>
        <dbReference type="EMBL" id="RZC39427.1"/>
    </source>
</evidence>
<comment type="caution">
    <text evidence="9">The sequence shown here is derived from an EMBL/GenBank/DDBJ whole genome shotgun (WGS) entry which is preliminary data.</text>
</comment>
<dbReference type="CDD" id="cd17946">
    <property type="entry name" value="DEADc_DDX24"/>
    <property type="match status" value="1"/>
</dbReference>
<comment type="function">
    <text evidence="5">RNA helicase.</text>
</comment>
<comment type="similarity">
    <text evidence="5">Belongs to the DEAD box helicase family.</text>
</comment>
<organism evidence="9 10">
    <name type="scientific">Asbolus verrucosus</name>
    <name type="common">Desert ironclad beetle</name>
    <dbReference type="NCBI Taxonomy" id="1661398"/>
    <lineage>
        <taxon>Eukaryota</taxon>
        <taxon>Metazoa</taxon>
        <taxon>Ecdysozoa</taxon>
        <taxon>Arthropoda</taxon>
        <taxon>Hexapoda</taxon>
        <taxon>Insecta</taxon>
        <taxon>Pterygota</taxon>
        <taxon>Neoptera</taxon>
        <taxon>Endopterygota</taxon>
        <taxon>Coleoptera</taxon>
        <taxon>Polyphaga</taxon>
        <taxon>Cucujiformia</taxon>
        <taxon>Tenebrionidae</taxon>
        <taxon>Pimeliinae</taxon>
        <taxon>Asbolus</taxon>
    </lineage>
</organism>
<feature type="coiled-coil region" evidence="6">
    <location>
        <begin position="447"/>
        <end position="474"/>
    </location>
</feature>
<dbReference type="Proteomes" id="UP000292052">
    <property type="component" value="Unassembled WGS sequence"/>
</dbReference>
<dbReference type="SMART" id="SM00487">
    <property type="entry name" value="DEXDc"/>
    <property type="match status" value="1"/>
</dbReference>
<dbReference type="GO" id="GO:0005524">
    <property type="term" value="F:ATP binding"/>
    <property type="evidence" value="ECO:0007669"/>
    <property type="project" value="UniProtKB-UniRule"/>
</dbReference>
<dbReference type="SMART" id="SM00490">
    <property type="entry name" value="HELICc"/>
    <property type="match status" value="1"/>
</dbReference>
<proteinExistence type="inferred from homology"/>
<keyword evidence="6" id="KW-0175">Coiled coil</keyword>
<keyword evidence="5 9" id="KW-0347">Helicase</keyword>
<dbReference type="Pfam" id="PF00271">
    <property type="entry name" value="Helicase_C"/>
    <property type="match status" value="1"/>
</dbReference>
<dbReference type="Gene3D" id="3.40.50.300">
    <property type="entry name" value="P-loop containing nucleotide triphosphate hydrolases"/>
    <property type="match status" value="2"/>
</dbReference>
<keyword evidence="2 5" id="KW-0378">Hydrolase</keyword>
<dbReference type="InterPro" id="IPR001650">
    <property type="entry name" value="Helicase_C-like"/>
</dbReference>
<name>A0A482W424_ASBVE</name>
<dbReference type="CDD" id="cd18787">
    <property type="entry name" value="SF2_C_DEAD"/>
    <property type="match status" value="1"/>
</dbReference>
<keyword evidence="10" id="KW-1185">Reference proteome</keyword>